<proteinExistence type="predicted"/>
<accession>A0ABX6MXW6</accession>
<dbReference type="Proteomes" id="UP000500892">
    <property type="component" value="Chromosome"/>
</dbReference>
<dbReference type="RefSeq" id="WP_155767000.1">
    <property type="nucleotide sequence ID" value="NZ_CP033366.1"/>
</dbReference>
<reference evidence="1 2" key="1">
    <citation type="submission" date="2020-04" db="EMBL/GenBank/DDBJ databases">
        <title>Mesorhizobium japonicum R7A epigenetic regulation of quorum sensing and ICE transfer.</title>
        <authorList>
            <person name="Ramsay J.P."/>
            <person name="Colombi E."/>
            <person name="Perry B.J."/>
            <person name="Staltari A."/>
        </authorList>
    </citation>
    <scope>NUCLEOTIDE SEQUENCE [LARGE SCALE GENOMIC DNA]</scope>
    <source>
        <strain evidence="1 2">R7A</strain>
    </source>
</reference>
<dbReference type="EMBL" id="CP051772">
    <property type="protein sequence ID" value="QJF04218.1"/>
    <property type="molecule type" value="Genomic_DNA"/>
</dbReference>
<evidence type="ECO:0008006" key="3">
    <source>
        <dbReference type="Google" id="ProtNLM"/>
    </source>
</evidence>
<evidence type="ECO:0000313" key="2">
    <source>
        <dbReference type="Proteomes" id="UP000500892"/>
    </source>
</evidence>
<name>A0ABX6MXW6_9HYPH</name>
<dbReference type="GeneID" id="300401976"/>
<keyword evidence="2" id="KW-1185">Reference proteome</keyword>
<organism evidence="1 2">
    <name type="scientific">Mesorhizobium japonicum R7A</name>
    <dbReference type="NCBI Taxonomy" id="935547"/>
    <lineage>
        <taxon>Bacteria</taxon>
        <taxon>Pseudomonadati</taxon>
        <taxon>Pseudomonadota</taxon>
        <taxon>Alphaproteobacteria</taxon>
        <taxon>Hyphomicrobiales</taxon>
        <taxon>Phyllobacteriaceae</taxon>
        <taxon>Mesorhizobium</taxon>
    </lineage>
</organism>
<protein>
    <recommendedName>
        <fullName evidence="3">Transposase</fullName>
    </recommendedName>
</protein>
<evidence type="ECO:0000313" key="1">
    <source>
        <dbReference type="EMBL" id="QJF04218.1"/>
    </source>
</evidence>
<gene>
    <name evidence="1" type="ORF">R7A2020_26520</name>
</gene>
<sequence>MSGPETGRAQDRPSRFGVIGKIIEEWVLFSVAARHVVSPDGVISGVVAA</sequence>